<name>A0A8S8ZNL8_SORMA</name>
<feature type="compositionally biased region" description="Polar residues" evidence="1">
    <location>
        <begin position="586"/>
        <end position="596"/>
    </location>
</feature>
<dbReference type="VEuPathDB" id="FungiDB:SMAC_07780"/>
<reference evidence="2 3" key="1">
    <citation type="submission" date="2017-07" db="EMBL/GenBank/DDBJ databases">
        <title>Genome sequence of the Sordaria macrospora wild type strain R19027.</title>
        <authorList>
            <person name="Nowrousian M."/>
            <person name="Teichert I."/>
            <person name="Kueck U."/>
        </authorList>
    </citation>
    <scope>NUCLEOTIDE SEQUENCE [LARGE SCALE GENOMIC DNA]</scope>
    <source>
        <strain evidence="2 3">R19027</strain>
        <tissue evidence="2">Mycelium</tissue>
    </source>
</reference>
<evidence type="ECO:0000313" key="3">
    <source>
        <dbReference type="Proteomes" id="UP000433876"/>
    </source>
</evidence>
<gene>
    <name evidence="2" type="ORF">SMACR_07780</name>
</gene>
<dbReference type="EMBL" id="NMPR01000109">
    <property type="protein sequence ID" value="KAA8630271.1"/>
    <property type="molecule type" value="Genomic_DNA"/>
</dbReference>
<evidence type="ECO:0000256" key="1">
    <source>
        <dbReference type="SAM" id="MobiDB-lite"/>
    </source>
</evidence>
<comment type="caution">
    <text evidence="2">The sequence shown here is derived from an EMBL/GenBank/DDBJ whole genome shotgun (WGS) entry which is preliminary data.</text>
</comment>
<proteinExistence type="predicted"/>
<feature type="compositionally biased region" description="Polar residues" evidence="1">
    <location>
        <begin position="534"/>
        <end position="552"/>
    </location>
</feature>
<feature type="region of interest" description="Disordered" evidence="1">
    <location>
        <begin position="515"/>
        <end position="606"/>
    </location>
</feature>
<organism evidence="2 3">
    <name type="scientific">Sordaria macrospora</name>
    <dbReference type="NCBI Taxonomy" id="5147"/>
    <lineage>
        <taxon>Eukaryota</taxon>
        <taxon>Fungi</taxon>
        <taxon>Dikarya</taxon>
        <taxon>Ascomycota</taxon>
        <taxon>Pezizomycotina</taxon>
        <taxon>Sordariomycetes</taxon>
        <taxon>Sordariomycetidae</taxon>
        <taxon>Sordariales</taxon>
        <taxon>Sordariaceae</taxon>
        <taxon>Sordaria</taxon>
    </lineage>
</organism>
<accession>A0A8S8ZNL8</accession>
<evidence type="ECO:0000313" key="2">
    <source>
        <dbReference type="EMBL" id="KAA8630271.1"/>
    </source>
</evidence>
<feature type="compositionally biased region" description="Basic and acidic residues" evidence="1">
    <location>
        <begin position="597"/>
        <end position="606"/>
    </location>
</feature>
<protein>
    <submittedName>
        <fullName evidence="2">Uncharacterized protein</fullName>
    </submittedName>
</protein>
<dbReference type="AlphaFoldDB" id="A0A8S8ZNL8"/>
<sequence length="606" mass="69157">MGSYGKWYSPHLSPYEVPYRLHKTLFDRPQPIIRGEDGTPVTAKLVIPPRNPAVSGAVGITAVHMKMVMIEEDEEQQKENMEQQDETVMQSVEKVDEDGNMIHRMDRRNNYPDKGNIIPQDALVHPSYGQRIDFQQKTVHPTRYMPARHSKIAAQQKLGAIKEMEISDPDTDKKTVKHEDEDMDMDEEVMVEENKDTYTDIAAAMDANTVWVPIPRDKQVIEDVSSAFGRLDMNMETLYFVFQNVRFPCNPGNYRVLFDVVVDEYWDDQDNRFPPLHLWPMGTYPGDVEEMKRLYGCYSGGYKAGVLEFGYKVNVGCQPQWTQFCAVDYLSEHQNLRIEEIIHTRKFYTEELWHLERGLLAFQGEHQAQSLAQASAHVAGQTEAFAQPIPPTEEEIEDYAQTQTPAYAEAQRHPRIQPYLQPYNIQPQIPAQIQVQNGLRTQVEVQPRVGCQIEFAPVQNQTEFQPHAQCHIQVPQGQNEAEISAFTQSQVYVHNYPTNVQPHVQFHVGRRSQENFSGCEASPSEPYGLGHDNPQCQTKAETSAHTPSQIPAHTQGKIDGDNYPQALQPQVEDYDPARGWARREQYSSGGQSSPSDTEVHDSKTKE</sequence>
<dbReference type="Proteomes" id="UP000433876">
    <property type="component" value="Unassembled WGS sequence"/>
</dbReference>